<dbReference type="STRING" id="1215104.GCA_000730585_02227"/>
<dbReference type="RefSeq" id="WP_042126363.1">
    <property type="nucleotide sequence ID" value="NZ_FZOL01000013.1"/>
</dbReference>
<dbReference type="EMBL" id="FZOL01000013">
    <property type="protein sequence ID" value="SNS69044.1"/>
    <property type="molecule type" value="Genomic_DNA"/>
</dbReference>
<dbReference type="InterPro" id="IPR046252">
    <property type="entry name" value="DUF6285"/>
</dbReference>
<accession>A0A239GLV0</accession>
<dbReference type="Proteomes" id="UP000198407">
    <property type="component" value="Unassembled WGS sequence"/>
</dbReference>
<feature type="domain" description="DUF6285" evidence="1">
    <location>
        <begin position="24"/>
        <end position="119"/>
    </location>
</feature>
<organism evidence="2 3">
    <name type="scientific">Pseudomonas japonica</name>
    <dbReference type="NCBI Taxonomy" id="256466"/>
    <lineage>
        <taxon>Bacteria</taxon>
        <taxon>Pseudomonadati</taxon>
        <taxon>Pseudomonadota</taxon>
        <taxon>Gammaproteobacteria</taxon>
        <taxon>Pseudomonadales</taxon>
        <taxon>Pseudomonadaceae</taxon>
        <taxon>Pseudomonas</taxon>
    </lineage>
</organism>
<dbReference type="Pfam" id="PF19802">
    <property type="entry name" value="DUF6285"/>
    <property type="match status" value="1"/>
</dbReference>
<name>A0A239GLV0_9PSED</name>
<dbReference type="AlphaFoldDB" id="A0A239GLV0"/>
<dbReference type="OrthoDB" id="8480752at2"/>
<keyword evidence="3" id="KW-1185">Reference proteome</keyword>
<evidence type="ECO:0000313" key="3">
    <source>
        <dbReference type="Proteomes" id="UP000198407"/>
    </source>
</evidence>
<evidence type="ECO:0000313" key="2">
    <source>
        <dbReference type="EMBL" id="SNS69044.1"/>
    </source>
</evidence>
<sequence length="125" mass="13679">MNAPDARELLSTSRELLLDRLLAALPTDLHYEARMIASAMAIALREIDQGDDCAQLEARELSRLLATHGLAGLTASDARALLAQFIRQGLYDHPNEQQLALLLALDSITRSRLAVSNPKVLAHAR</sequence>
<evidence type="ECO:0000259" key="1">
    <source>
        <dbReference type="Pfam" id="PF19802"/>
    </source>
</evidence>
<protein>
    <recommendedName>
        <fullName evidence="1">DUF6285 domain-containing protein</fullName>
    </recommendedName>
</protein>
<gene>
    <name evidence="2" type="ORF">SAMN05444352_11313</name>
</gene>
<proteinExistence type="predicted"/>
<reference evidence="3" key="1">
    <citation type="submission" date="2017-06" db="EMBL/GenBank/DDBJ databases">
        <authorList>
            <person name="Varghese N."/>
            <person name="Submissions S."/>
        </authorList>
    </citation>
    <scope>NUCLEOTIDE SEQUENCE [LARGE SCALE GENOMIC DNA]</scope>
    <source>
        <strain evidence="3">DSM 22348</strain>
    </source>
</reference>